<sequence length="88" mass="10737">MAEYSLYDLLYEFYDKEERKKAIELSFEQEADKIEEAQVEETESWIEEEERKEREAEESKKKEEWMLSQLKKEHGDDFGEDVDLNFSE</sequence>
<proteinExistence type="predicted"/>
<dbReference type="EMBL" id="LR796189">
    <property type="protein sequence ID" value="CAB4125757.1"/>
    <property type="molecule type" value="Genomic_DNA"/>
</dbReference>
<feature type="compositionally biased region" description="Basic and acidic residues" evidence="1">
    <location>
        <begin position="49"/>
        <end position="63"/>
    </location>
</feature>
<reference evidence="2" key="1">
    <citation type="submission" date="2020-04" db="EMBL/GenBank/DDBJ databases">
        <authorList>
            <person name="Chiriac C."/>
            <person name="Salcher M."/>
            <person name="Ghai R."/>
            <person name="Kavagutti S V."/>
        </authorList>
    </citation>
    <scope>NUCLEOTIDE SEQUENCE</scope>
</reference>
<gene>
    <name evidence="2" type="ORF">UFOVP53_220</name>
</gene>
<evidence type="ECO:0000313" key="2">
    <source>
        <dbReference type="EMBL" id="CAB4125757.1"/>
    </source>
</evidence>
<evidence type="ECO:0000256" key="1">
    <source>
        <dbReference type="SAM" id="MobiDB-lite"/>
    </source>
</evidence>
<accession>A0A6J5KXP9</accession>
<feature type="compositionally biased region" description="Acidic residues" evidence="1">
    <location>
        <begin position="37"/>
        <end position="48"/>
    </location>
</feature>
<organism evidence="2">
    <name type="scientific">uncultured Caudovirales phage</name>
    <dbReference type="NCBI Taxonomy" id="2100421"/>
    <lineage>
        <taxon>Viruses</taxon>
        <taxon>Duplodnaviria</taxon>
        <taxon>Heunggongvirae</taxon>
        <taxon>Uroviricota</taxon>
        <taxon>Caudoviricetes</taxon>
        <taxon>Peduoviridae</taxon>
        <taxon>Maltschvirus</taxon>
        <taxon>Maltschvirus maltsch</taxon>
    </lineage>
</organism>
<feature type="region of interest" description="Disordered" evidence="1">
    <location>
        <begin position="34"/>
        <end position="63"/>
    </location>
</feature>
<name>A0A6J5KXP9_9CAUD</name>
<protein>
    <submittedName>
        <fullName evidence="2">Uncharacterized protein</fullName>
    </submittedName>
</protein>